<accession>A0A5B8MSR2</accession>
<keyword evidence="4" id="KW-1185">Reference proteome</keyword>
<reference evidence="3 4" key="1">
    <citation type="submission" date="2018-07" db="EMBL/GenBank/DDBJ databases">
        <title>The complete nuclear genome of the prasinophyte Chloropicon primus (CCMP1205).</title>
        <authorList>
            <person name="Pombert J.-F."/>
            <person name="Otis C."/>
            <person name="Turmel M."/>
            <person name="Lemieux C."/>
        </authorList>
    </citation>
    <scope>NUCLEOTIDE SEQUENCE [LARGE SCALE GENOMIC DNA]</scope>
    <source>
        <strain evidence="3 4">CCMP1205</strain>
    </source>
</reference>
<evidence type="ECO:0000256" key="2">
    <source>
        <dbReference type="SAM" id="SignalP"/>
    </source>
</evidence>
<feature type="chain" id="PRO_5023142197" evidence="2">
    <location>
        <begin position="25"/>
        <end position="363"/>
    </location>
</feature>
<dbReference type="EMBL" id="CP031043">
    <property type="protein sequence ID" value="QDZ23553.1"/>
    <property type="molecule type" value="Genomic_DNA"/>
</dbReference>
<dbReference type="AlphaFoldDB" id="A0A5B8MSR2"/>
<proteinExistence type="predicted"/>
<organism evidence="3 4">
    <name type="scientific">Chloropicon primus</name>
    <dbReference type="NCBI Taxonomy" id="1764295"/>
    <lineage>
        <taxon>Eukaryota</taxon>
        <taxon>Viridiplantae</taxon>
        <taxon>Chlorophyta</taxon>
        <taxon>Chloropicophyceae</taxon>
        <taxon>Chloropicales</taxon>
        <taxon>Chloropicaceae</taxon>
        <taxon>Chloropicon</taxon>
    </lineage>
</organism>
<evidence type="ECO:0000313" key="3">
    <source>
        <dbReference type="EMBL" id="QDZ23553.1"/>
    </source>
</evidence>
<evidence type="ECO:0000313" key="4">
    <source>
        <dbReference type="Proteomes" id="UP000316726"/>
    </source>
</evidence>
<name>A0A5B8MSR2_9CHLO</name>
<keyword evidence="2" id="KW-0732">Signal</keyword>
<sequence>MFTTKKVLVAAAIAAVVGGGGARAEPETTVLDGGVLEPHVSVGLGGDIPAEMMAELSKHVSDFLDEIRPGITEELQKEIMEFKVAPELEALTVAQHYFENPETSVLAERMLSVCESDMKNCPLLQHIPEEERVGSQIVFATEEEGEEAGLNGRKLQQEKVPVSGNPDTKVPFLNVPNPPISFGAVSSFQFYRDLYCTPPIVNPAEFDFISETSFEGVTYAFAVLGGGARWDPKTQQLTVNKPQVVYSKRPSSWSKSGGSTTKGSATEKSCDFSSAIQKKSGEGIGYSQVLGIEEQFFKPTANTPIYIDALKPDTYPSLRGWFRCWIDQQHPECTPPDIALSPLLLNLPLQILSFLPGLGILGK</sequence>
<protein>
    <submittedName>
        <fullName evidence="3">Uncharacterized protein</fullName>
    </submittedName>
</protein>
<feature type="region of interest" description="Disordered" evidence="1">
    <location>
        <begin position="248"/>
        <end position="267"/>
    </location>
</feature>
<dbReference type="Proteomes" id="UP000316726">
    <property type="component" value="Chromosome 10"/>
</dbReference>
<feature type="signal peptide" evidence="2">
    <location>
        <begin position="1"/>
        <end position="24"/>
    </location>
</feature>
<evidence type="ECO:0000256" key="1">
    <source>
        <dbReference type="SAM" id="MobiDB-lite"/>
    </source>
</evidence>
<gene>
    <name evidence="3" type="ORF">A3770_10p60710</name>
</gene>